<evidence type="ECO:0000256" key="5">
    <source>
        <dbReference type="ARBA" id="ARBA00022525"/>
    </source>
</evidence>
<dbReference type="InterPro" id="IPR053927">
    <property type="entry name" value="FlgK_helical"/>
</dbReference>
<protein>
    <recommendedName>
        <fullName evidence="4">Flagellar hook-associated protein 1</fullName>
    </recommendedName>
</protein>
<feature type="domain" description="Flagellar basal body rod protein N-terminal" evidence="7">
    <location>
        <begin position="8"/>
        <end position="37"/>
    </location>
</feature>
<dbReference type="SUPFAM" id="SSF64518">
    <property type="entry name" value="Phase 1 flagellin"/>
    <property type="match status" value="1"/>
</dbReference>
<evidence type="ECO:0000313" key="11">
    <source>
        <dbReference type="Proteomes" id="UP001595956"/>
    </source>
</evidence>
<comment type="similarity">
    <text evidence="3">Belongs to the flagella basal body rod proteins family.</text>
</comment>
<comment type="caution">
    <text evidence="10">The sequence shown here is derived from an EMBL/GenBank/DDBJ whole genome shotgun (WGS) entry which is preliminary data.</text>
</comment>
<dbReference type="InterPro" id="IPR002371">
    <property type="entry name" value="FlgK"/>
</dbReference>
<keyword evidence="10" id="KW-0966">Cell projection</keyword>
<dbReference type="Pfam" id="PF22638">
    <property type="entry name" value="FlgK_D1"/>
    <property type="match status" value="1"/>
</dbReference>
<evidence type="ECO:0000259" key="8">
    <source>
        <dbReference type="Pfam" id="PF06429"/>
    </source>
</evidence>
<evidence type="ECO:0000313" key="10">
    <source>
        <dbReference type="EMBL" id="MFC5494259.1"/>
    </source>
</evidence>
<evidence type="ECO:0000256" key="6">
    <source>
        <dbReference type="ARBA" id="ARBA00023143"/>
    </source>
</evidence>
<name>A0ABW0N5U4_9ACTN</name>
<dbReference type="RefSeq" id="WP_345180202.1">
    <property type="nucleotide sequence ID" value="NZ_BAABFQ010000007.1"/>
</dbReference>
<sequence>MAGTFSSINTALTALRYQQVALDIASTNVANVGTDGYVRRRVVGETLGAASGPALWARSNDTASGVQTSRVDRMTDALLDVRVRRERGRQAYLDMRALSMARVETGLAEPGDNGVANALGKFRAALGDAGNAPGSDAARSQVLAAANTLVDAINLQATHVNDEISDQQAHLDAGVTEINTLVKNLAETNRTISAAKAGGSDTTTLMDARDAIALRLATLTGAKATEGADGLMSVTLDGKELVTGFDSATLKATAGPPATTFELDPDATGATVTLTNAGVGGDLGATAELLDNDLPQYLADLAVVAQDLADHVNAQHNAGYDAAGNAGGDLFSYTAGDVLATLKVQITDPNELALSEVPGGGKDGNNAAALSKSVDVDDSYQRLVNGFGSKVNSAKQLADNQQALTKQVDNAREQLAGVSLDEETVNMVSAQRAYEAAARVMSTIDQVLDTLINRMAV</sequence>
<evidence type="ECO:0000259" key="7">
    <source>
        <dbReference type="Pfam" id="PF00460"/>
    </source>
</evidence>
<dbReference type="Proteomes" id="UP001595956">
    <property type="component" value="Unassembled WGS sequence"/>
</dbReference>
<feature type="domain" description="Flagellar basal-body/hook protein C-terminal" evidence="8">
    <location>
        <begin position="417"/>
        <end position="453"/>
    </location>
</feature>
<evidence type="ECO:0000256" key="1">
    <source>
        <dbReference type="ARBA" id="ARBA00004365"/>
    </source>
</evidence>
<keyword evidence="6" id="KW-0975">Bacterial flagellum</keyword>
<dbReference type="EMBL" id="JBHSMD010000004">
    <property type="protein sequence ID" value="MFC5494259.1"/>
    <property type="molecule type" value="Genomic_DNA"/>
</dbReference>
<gene>
    <name evidence="10" type="primary">flgK</name>
    <name evidence="10" type="ORF">ACFPKY_14170</name>
</gene>
<dbReference type="NCBIfam" id="TIGR02492">
    <property type="entry name" value="flgK_ends"/>
    <property type="match status" value="1"/>
</dbReference>
<feature type="domain" description="Flagellar hook-associated protein FlgK helical" evidence="9">
    <location>
        <begin position="100"/>
        <end position="331"/>
    </location>
</feature>
<accession>A0ABW0N5U4</accession>
<keyword evidence="11" id="KW-1185">Reference proteome</keyword>
<dbReference type="PANTHER" id="PTHR30033:SF2">
    <property type="entry name" value="FLAGELLAR HOOK PROTEIN"/>
    <property type="match status" value="1"/>
</dbReference>
<dbReference type="InterPro" id="IPR001444">
    <property type="entry name" value="Flag_bb_rod_N"/>
</dbReference>
<evidence type="ECO:0000256" key="4">
    <source>
        <dbReference type="ARBA" id="ARBA00016244"/>
    </source>
</evidence>
<dbReference type="Pfam" id="PF00460">
    <property type="entry name" value="Flg_bb_rod"/>
    <property type="match status" value="1"/>
</dbReference>
<dbReference type="InterPro" id="IPR010930">
    <property type="entry name" value="Flg_bb/hook_C_dom"/>
</dbReference>
<reference evidence="11" key="1">
    <citation type="journal article" date="2019" name="Int. J. Syst. Evol. Microbiol.">
        <title>The Global Catalogue of Microorganisms (GCM) 10K type strain sequencing project: providing services to taxonomists for standard genome sequencing and annotation.</title>
        <authorList>
            <consortium name="The Broad Institute Genomics Platform"/>
            <consortium name="The Broad Institute Genome Sequencing Center for Infectious Disease"/>
            <person name="Wu L."/>
            <person name="Ma J."/>
        </authorList>
    </citation>
    <scope>NUCLEOTIDE SEQUENCE [LARGE SCALE GENOMIC DNA]</scope>
    <source>
        <strain evidence="11">KACC 13778</strain>
    </source>
</reference>
<evidence type="ECO:0000256" key="2">
    <source>
        <dbReference type="ARBA" id="ARBA00004613"/>
    </source>
</evidence>
<evidence type="ECO:0000256" key="3">
    <source>
        <dbReference type="ARBA" id="ARBA00009677"/>
    </source>
</evidence>
<keyword evidence="10" id="KW-0282">Flagellum</keyword>
<comment type="subcellular location">
    <subcellularLocation>
        <location evidence="1">Bacterial flagellum</location>
    </subcellularLocation>
    <subcellularLocation>
        <location evidence="2">Secreted</location>
    </subcellularLocation>
</comment>
<keyword evidence="10" id="KW-0969">Cilium</keyword>
<proteinExistence type="inferred from homology"/>
<dbReference type="PANTHER" id="PTHR30033">
    <property type="entry name" value="FLAGELLAR HOOK-ASSOCIATED PROTEIN 1"/>
    <property type="match status" value="1"/>
</dbReference>
<evidence type="ECO:0000259" key="9">
    <source>
        <dbReference type="Pfam" id="PF22638"/>
    </source>
</evidence>
<keyword evidence="5" id="KW-0964">Secreted</keyword>
<organism evidence="10 11">
    <name type="scientific">Nocardioides caricicola</name>
    <dbReference type="NCBI Taxonomy" id="634770"/>
    <lineage>
        <taxon>Bacteria</taxon>
        <taxon>Bacillati</taxon>
        <taxon>Actinomycetota</taxon>
        <taxon>Actinomycetes</taxon>
        <taxon>Propionibacteriales</taxon>
        <taxon>Nocardioidaceae</taxon>
        <taxon>Nocardioides</taxon>
    </lineage>
</organism>
<dbReference type="Pfam" id="PF06429">
    <property type="entry name" value="Flg_bbr_C"/>
    <property type="match status" value="1"/>
</dbReference>